<gene>
    <name evidence="3" type="ORF">FDA94_15140</name>
</gene>
<accession>A0A4U3MIK9</accession>
<reference evidence="3 4" key="1">
    <citation type="submission" date="2019-04" db="EMBL/GenBank/DDBJ databases">
        <title>Herbidospora sp. NEAU-GS14.nov., a novel actinomycete isolated from soil.</title>
        <authorList>
            <person name="Han L."/>
        </authorList>
    </citation>
    <scope>NUCLEOTIDE SEQUENCE [LARGE SCALE GENOMIC DNA]</scope>
    <source>
        <strain evidence="3 4">NEAU-GS14</strain>
    </source>
</reference>
<dbReference type="OrthoDB" id="9766277at2"/>
<comment type="caution">
    <text evidence="3">The sequence shown here is derived from an EMBL/GenBank/DDBJ whole genome shotgun (WGS) entry which is preliminary data.</text>
</comment>
<dbReference type="Proteomes" id="UP000308705">
    <property type="component" value="Unassembled WGS sequence"/>
</dbReference>
<proteinExistence type="predicted"/>
<evidence type="ECO:0000313" key="4">
    <source>
        <dbReference type="Proteomes" id="UP000308705"/>
    </source>
</evidence>
<name>A0A4U3MIK9_9ACTN</name>
<feature type="compositionally biased region" description="Basic and acidic residues" evidence="1">
    <location>
        <begin position="122"/>
        <end position="131"/>
    </location>
</feature>
<keyword evidence="2" id="KW-0812">Transmembrane</keyword>
<feature type="transmembrane region" description="Helical" evidence="2">
    <location>
        <begin position="56"/>
        <end position="78"/>
    </location>
</feature>
<keyword evidence="2" id="KW-1133">Transmembrane helix</keyword>
<dbReference type="SUPFAM" id="SSF53955">
    <property type="entry name" value="Lysozyme-like"/>
    <property type="match status" value="1"/>
</dbReference>
<sequence>MSSGQPVRERRPGARRARRAASPTTPPPPPSQPRLSEEPPPPPKRPRGPLFTPKRLVITGVTVAVIAGFATFLVRTAIENANRPSTPIDILGFNPDIIGNDPRIDALKADAASAMQESKLAGSREGRKPFGPDDSVEIPKEAPGGGGFLPADFPPGSSPDPGSNKALGKQMNAAMGWESEWGCLEKLWDKESHWNERAMNRYSGAYGIPQSLPGSKMASAGSDWQTNPATQIKWGLGYIKGRYGSPCGAWGHSQRVGWY</sequence>
<organism evidence="3 4">
    <name type="scientific">Herbidospora galbida</name>
    <dbReference type="NCBI Taxonomy" id="2575442"/>
    <lineage>
        <taxon>Bacteria</taxon>
        <taxon>Bacillati</taxon>
        <taxon>Actinomycetota</taxon>
        <taxon>Actinomycetes</taxon>
        <taxon>Streptosporangiales</taxon>
        <taxon>Streptosporangiaceae</taxon>
        <taxon>Herbidospora</taxon>
    </lineage>
</organism>
<feature type="compositionally biased region" description="Pro residues" evidence="1">
    <location>
        <begin position="24"/>
        <end position="43"/>
    </location>
</feature>
<evidence type="ECO:0000256" key="1">
    <source>
        <dbReference type="SAM" id="MobiDB-lite"/>
    </source>
</evidence>
<dbReference type="InterPro" id="IPR023346">
    <property type="entry name" value="Lysozyme-like_dom_sf"/>
</dbReference>
<dbReference type="AlphaFoldDB" id="A0A4U3MIK9"/>
<keyword evidence="2" id="KW-0472">Membrane</keyword>
<evidence type="ECO:0000256" key="2">
    <source>
        <dbReference type="SAM" id="Phobius"/>
    </source>
</evidence>
<protein>
    <submittedName>
        <fullName evidence="3">Lytic transglycosylase domain-containing protein</fullName>
    </submittedName>
</protein>
<feature type="region of interest" description="Disordered" evidence="1">
    <location>
        <begin position="115"/>
        <end position="168"/>
    </location>
</feature>
<dbReference type="EMBL" id="SZQA01000012">
    <property type="protein sequence ID" value="TKK88234.1"/>
    <property type="molecule type" value="Genomic_DNA"/>
</dbReference>
<feature type="region of interest" description="Disordered" evidence="1">
    <location>
        <begin position="1"/>
        <end position="51"/>
    </location>
</feature>
<evidence type="ECO:0000313" key="3">
    <source>
        <dbReference type="EMBL" id="TKK88234.1"/>
    </source>
</evidence>
<keyword evidence="4" id="KW-1185">Reference proteome</keyword>